<sequence length="77" mass="8818">MSIKTALESEGVDFSEYMNLPEPWDGSAQIKMENGTKWVICPFCGKKALKIFPTTKIYRMPYKCKGSNCKKEFMVNV</sequence>
<evidence type="ECO:0000313" key="1">
    <source>
        <dbReference type="EMBL" id="DAD89092.1"/>
    </source>
</evidence>
<protein>
    <submittedName>
        <fullName evidence="1">Cysteine-rich protein</fullName>
    </submittedName>
</protein>
<dbReference type="InterPro" id="IPR025957">
    <property type="entry name" value="Cys_rich_KTR"/>
</dbReference>
<organism evidence="1">
    <name type="scientific">Siphoviridae sp. ctv0N24</name>
    <dbReference type="NCBI Taxonomy" id="2826509"/>
    <lineage>
        <taxon>Viruses</taxon>
        <taxon>Duplodnaviria</taxon>
        <taxon>Heunggongvirae</taxon>
        <taxon>Uroviricota</taxon>
        <taxon>Caudoviricetes</taxon>
    </lineage>
</organism>
<name>A0A8S5N3S9_9CAUD</name>
<accession>A0A8S5N3S9</accession>
<reference evidence="1" key="1">
    <citation type="journal article" date="2021" name="Proc. Natl. Acad. Sci. U.S.A.">
        <title>A Catalog of Tens of Thousands of Viruses from Human Metagenomes Reveals Hidden Associations with Chronic Diseases.</title>
        <authorList>
            <person name="Tisza M.J."/>
            <person name="Buck C.B."/>
        </authorList>
    </citation>
    <scope>NUCLEOTIDE SEQUENCE</scope>
    <source>
        <strain evidence="1">Ctv0N24</strain>
    </source>
</reference>
<proteinExistence type="predicted"/>
<dbReference type="Pfam" id="PF14205">
    <property type="entry name" value="Cys_rich_KTR"/>
    <property type="match status" value="1"/>
</dbReference>
<dbReference type="EMBL" id="BK015052">
    <property type="protein sequence ID" value="DAD89092.1"/>
    <property type="molecule type" value="Genomic_DNA"/>
</dbReference>